<dbReference type="PANTHER" id="PTHR48050:SF11">
    <property type="entry name" value="GLYCOSYLTRANSFERASE"/>
    <property type="match status" value="1"/>
</dbReference>
<dbReference type="OrthoDB" id="5835829at2759"/>
<keyword evidence="1 3" id="KW-0808">Transferase</keyword>
<organism evidence="3 4">
    <name type="scientific">Stylophora pistillata</name>
    <name type="common">Smooth cauliflower coral</name>
    <dbReference type="NCBI Taxonomy" id="50429"/>
    <lineage>
        <taxon>Eukaryota</taxon>
        <taxon>Metazoa</taxon>
        <taxon>Cnidaria</taxon>
        <taxon>Anthozoa</taxon>
        <taxon>Hexacorallia</taxon>
        <taxon>Scleractinia</taxon>
        <taxon>Astrocoeniina</taxon>
        <taxon>Pocilloporidae</taxon>
        <taxon>Stylophora</taxon>
    </lineage>
</organism>
<proteinExistence type="predicted"/>
<feature type="domain" description="Erythromycin biosynthesis protein CIII-like C-terminal" evidence="2">
    <location>
        <begin position="343"/>
        <end position="423"/>
    </location>
</feature>
<dbReference type="EMBL" id="LSMT01000207">
    <property type="protein sequence ID" value="PFX23432.1"/>
    <property type="molecule type" value="Genomic_DNA"/>
</dbReference>
<dbReference type="Gene3D" id="3.40.50.2000">
    <property type="entry name" value="Glycogen Phosphorylase B"/>
    <property type="match status" value="2"/>
</dbReference>
<keyword evidence="4" id="KW-1185">Reference proteome</keyword>
<gene>
    <name evidence="3" type="primary">ATG26</name>
    <name evidence="3" type="ORF">AWC38_SpisGene11999</name>
</gene>
<dbReference type="GO" id="GO:0008194">
    <property type="term" value="F:UDP-glycosyltransferase activity"/>
    <property type="evidence" value="ECO:0007669"/>
    <property type="project" value="InterPro"/>
</dbReference>
<dbReference type="Pfam" id="PF06722">
    <property type="entry name" value="EryCIII-like_C"/>
    <property type="match status" value="1"/>
</dbReference>
<evidence type="ECO:0000259" key="2">
    <source>
        <dbReference type="Pfam" id="PF06722"/>
    </source>
</evidence>
<comment type="caution">
    <text evidence="3">The sequence shown here is derived from an EMBL/GenBank/DDBJ whole genome shotgun (WGS) entry which is preliminary data.</text>
</comment>
<dbReference type="Proteomes" id="UP000225706">
    <property type="component" value="Unassembled WGS sequence"/>
</dbReference>
<name>A0A2B4S4J3_STYPI</name>
<evidence type="ECO:0000313" key="4">
    <source>
        <dbReference type="Proteomes" id="UP000225706"/>
    </source>
</evidence>
<dbReference type="GO" id="GO:0016758">
    <property type="term" value="F:hexosyltransferase activity"/>
    <property type="evidence" value="ECO:0007669"/>
    <property type="project" value="UniProtKB-ARBA"/>
</dbReference>
<sequence length="457" mass="51011">MKVVFLCKGSRGDVAPILSLAVGFKQNNPTDNCTLATHACHRLKFDSILKKYDVDFMAVDDLGKDSGPRSLEKLELQVCSGRGFSKGQQQDRLIEMHGSLRACRGADAIVFNLFACEGWFIAKYFDVPCVAASPFAVTRTPPVTFESKFVDAYPDLYHRLRNSKQGEVSYGDIDHWMWRLYLDDFGEFCDSIGLPVCPYAELTPDDRLHPSTTLLYGISPQVIEKPPYWPENIVLCGYWFLELPDEPINDIKVYHPASGYSTLPDFFSSFKGSGERPVYIGFGSMEELGFFSSVDCVELLGVLNEGLVQCGKKALLQLSPNSNLLKTWEMLCRNFQNCNIHCLMEYVPHSKLFPLCQSVVHHGGSGTVGMALRCGVPQIVCPFMFDQSYWGDKVMWMGVGESVGHPRSLSAESFGSALVKVVSPEVRNMATSYGKMLLGEDGVKSAVNQLIKEFKRR</sequence>
<reference evidence="4" key="1">
    <citation type="journal article" date="2017" name="bioRxiv">
        <title>Comparative analysis of the genomes of Stylophora pistillata and Acropora digitifera provides evidence for extensive differences between species of corals.</title>
        <authorList>
            <person name="Voolstra C.R."/>
            <person name="Li Y."/>
            <person name="Liew Y.J."/>
            <person name="Baumgarten S."/>
            <person name="Zoccola D."/>
            <person name="Flot J.-F."/>
            <person name="Tambutte S."/>
            <person name="Allemand D."/>
            <person name="Aranda M."/>
        </authorList>
    </citation>
    <scope>NUCLEOTIDE SEQUENCE [LARGE SCALE GENOMIC DNA]</scope>
</reference>
<dbReference type="InterPro" id="IPR050426">
    <property type="entry name" value="Glycosyltransferase_28"/>
</dbReference>
<accession>A0A2B4S4J3</accession>
<dbReference type="AlphaFoldDB" id="A0A2B4S4J3"/>
<evidence type="ECO:0000313" key="3">
    <source>
        <dbReference type="EMBL" id="PFX23432.1"/>
    </source>
</evidence>
<dbReference type="InterPro" id="IPR010610">
    <property type="entry name" value="EryCIII-like_C"/>
</dbReference>
<protein>
    <submittedName>
        <fullName evidence="3">Sterol 3-beta-glucosyltransferase</fullName>
    </submittedName>
</protein>
<evidence type="ECO:0000256" key="1">
    <source>
        <dbReference type="ARBA" id="ARBA00022679"/>
    </source>
</evidence>
<dbReference type="SUPFAM" id="SSF53756">
    <property type="entry name" value="UDP-Glycosyltransferase/glycogen phosphorylase"/>
    <property type="match status" value="1"/>
</dbReference>
<dbReference type="InterPro" id="IPR002213">
    <property type="entry name" value="UDP_glucos_trans"/>
</dbReference>
<dbReference type="CDD" id="cd03784">
    <property type="entry name" value="GT1_Gtf-like"/>
    <property type="match status" value="1"/>
</dbReference>
<dbReference type="PANTHER" id="PTHR48050">
    <property type="entry name" value="STEROL 3-BETA-GLUCOSYLTRANSFERASE"/>
    <property type="match status" value="1"/>
</dbReference>